<reference evidence="5 6" key="1">
    <citation type="submission" date="2014-07" db="EMBL/GenBank/DDBJ databases">
        <title>Genome Sequencing of Dermacoccus nishinomiyaensis.</title>
        <authorList>
            <person name="Hong K.W."/>
            <person name="Chan K.G."/>
        </authorList>
    </citation>
    <scope>NUCLEOTIDE SEQUENCE [LARGE SCALE GENOMIC DNA]</scope>
    <source>
        <strain evidence="5 6">M25</strain>
    </source>
</reference>
<name>A0A075JFI7_9MICO</name>
<dbReference type="InterPro" id="IPR052571">
    <property type="entry name" value="Mt_RNA_Methyltransferase"/>
</dbReference>
<dbReference type="OrthoDB" id="9799639at2"/>
<dbReference type="AlphaFoldDB" id="A0A075JFI7"/>
<dbReference type="Pfam" id="PF09243">
    <property type="entry name" value="Rsm22"/>
    <property type="match status" value="1"/>
</dbReference>
<protein>
    <recommendedName>
        <fullName evidence="7">rRNA methyltransferase</fullName>
    </recommendedName>
</protein>
<dbReference type="InterPro" id="IPR029063">
    <property type="entry name" value="SAM-dependent_MTases_sf"/>
</dbReference>
<dbReference type="GO" id="GO:0006412">
    <property type="term" value="P:translation"/>
    <property type="evidence" value="ECO:0007669"/>
    <property type="project" value="InterPro"/>
</dbReference>
<dbReference type="KEGG" id="dni:HX89_02720"/>
<keyword evidence="1" id="KW-0479">Metal-binding</keyword>
<gene>
    <name evidence="5" type="ORF">HX89_02720</name>
</gene>
<keyword evidence="2" id="KW-0809">Transit peptide</keyword>
<evidence type="ECO:0000256" key="3">
    <source>
        <dbReference type="ARBA" id="ARBA00023004"/>
    </source>
</evidence>
<dbReference type="GO" id="GO:0051536">
    <property type="term" value="F:iron-sulfur cluster binding"/>
    <property type="evidence" value="ECO:0007669"/>
    <property type="project" value="UniProtKB-KW"/>
</dbReference>
<keyword evidence="3" id="KW-0408">Iron</keyword>
<evidence type="ECO:0000313" key="6">
    <source>
        <dbReference type="Proteomes" id="UP000027986"/>
    </source>
</evidence>
<evidence type="ECO:0008006" key="7">
    <source>
        <dbReference type="Google" id="ProtNLM"/>
    </source>
</evidence>
<proteinExistence type="predicted"/>
<dbReference type="Proteomes" id="UP000027986">
    <property type="component" value="Chromosome"/>
</dbReference>
<keyword evidence="4" id="KW-0411">Iron-sulfur</keyword>
<dbReference type="GO" id="GO:0008168">
    <property type="term" value="F:methyltransferase activity"/>
    <property type="evidence" value="ECO:0007669"/>
    <property type="project" value="InterPro"/>
</dbReference>
<dbReference type="GO" id="GO:0015935">
    <property type="term" value="C:small ribosomal subunit"/>
    <property type="evidence" value="ECO:0007669"/>
    <property type="project" value="TreeGrafter"/>
</dbReference>
<dbReference type="GO" id="GO:0046872">
    <property type="term" value="F:metal ion binding"/>
    <property type="evidence" value="ECO:0007669"/>
    <property type="project" value="UniProtKB-KW"/>
</dbReference>
<dbReference type="InterPro" id="IPR015324">
    <property type="entry name" value="Ribosomal_Rsm22-like"/>
</dbReference>
<dbReference type="SUPFAM" id="SSF53335">
    <property type="entry name" value="S-adenosyl-L-methionine-dependent methyltransferases"/>
    <property type="match status" value="1"/>
</dbReference>
<accession>A0A075JFI7</accession>
<evidence type="ECO:0000256" key="4">
    <source>
        <dbReference type="ARBA" id="ARBA00023014"/>
    </source>
</evidence>
<dbReference type="HOGENOM" id="CLU_072591_0_0_11"/>
<sequence>MSLRDALEREASGTAIKQLSEAVTRLSTRYRAVAAADEPILARPVDVLAYAHYRMPATFGAVRSALRALADSGVFDADSVTSMVDLGGGTGAAAWAAADVFETLRDISVLDQVPAALDLGQRLARASGVPALERTVWQEGRVGSWNVTVGAPSGGGADLATVSYVLSELSAQQADRIVAEATSAATRAVVIVEPGTPDGYARILRARDQLLEQSWSVAAPCPHQGACPLLAKTEPDWCHFAARVNRSSVHRQVKGGELSHEDEKFSYVAMVREPAHVAQGVPLRDGVDLTQRPSERDARIIRHPKKNKGFVELQVCEALDASGLAGQVRRAVVTKKAGPAYKQARDAGWGDAIDLGARG</sequence>
<dbReference type="PANTHER" id="PTHR13184">
    <property type="entry name" value="37S RIBOSOMAL PROTEIN S22"/>
    <property type="match status" value="1"/>
</dbReference>
<dbReference type="Gene3D" id="3.40.50.150">
    <property type="entry name" value="Vaccinia Virus protein VP39"/>
    <property type="match status" value="1"/>
</dbReference>
<keyword evidence="6" id="KW-1185">Reference proteome</keyword>
<dbReference type="PANTHER" id="PTHR13184:SF5">
    <property type="entry name" value="METHYLTRANSFERASE-LIKE PROTEIN 17, MITOCHONDRIAL"/>
    <property type="match status" value="1"/>
</dbReference>
<dbReference type="eggNOG" id="COG5459">
    <property type="taxonomic scope" value="Bacteria"/>
</dbReference>
<dbReference type="EMBL" id="CP008889">
    <property type="protein sequence ID" value="AIF40052.1"/>
    <property type="molecule type" value="Genomic_DNA"/>
</dbReference>
<evidence type="ECO:0000313" key="5">
    <source>
        <dbReference type="EMBL" id="AIF40052.1"/>
    </source>
</evidence>
<evidence type="ECO:0000256" key="1">
    <source>
        <dbReference type="ARBA" id="ARBA00022723"/>
    </source>
</evidence>
<organism evidence="5 6">
    <name type="scientific">Dermacoccus nishinomiyaensis</name>
    <dbReference type="NCBI Taxonomy" id="1274"/>
    <lineage>
        <taxon>Bacteria</taxon>
        <taxon>Bacillati</taxon>
        <taxon>Actinomycetota</taxon>
        <taxon>Actinomycetes</taxon>
        <taxon>Micrococcales</taxon>
        <taxon>Dermacoccaceae</taxon>
        <taxon>Dermacoccus</taxon>
    </lineage>
</organism>
<evidence type="ECO:0000256" key="2">
    <source>
        <dbReference type="ARBA" id="ARBA00022946"/>
    </source>
</evidence>
<dbReference type="GO" id="GO:0003735">
    <property type="term" value="F:structural constituent of ribosome"/>
    <property type="evidence" value="ECO:0007669"/>
    <property type="project" value="TreeGrafter"/>
</dbReference>